<evidence type="ECO:0000313" key="1">
    <source>
        <dbReference type="EMBL" id="MCW1922692.1"/>
    </source>
</evidence>
<reference evidence="1 2" key="1">
    <citation type="submission" date="2022-10" db="EMBL/GenBank/DDBJ databases">
        <title>Luteolibacter arcticus strain CCTCC AB 2014275, whole genome shotgun sequencing project.</title>
        <authorList>
            <person name="Zhao G."/>
            <person name="Shen L."/>
        </authorList>
    </citation>
    <scope>NUCLEOTIDE SEQUENCE [LARGE SCALE GENOMIC DNA]</scope>
    <source>
        <strain evidence="1 2">CCTCC AB 2014275</strain>
    </source>
</reference>
<sequence length="74" mass="8636">MPRTLLKPRVSQRAAGLTTQAATRLAKERGQFCTFEDVHRACHRWLMKRDPIYRQQRENFEAGDRSSAKPFLGF</sequence>
<keyword evidence="2" id="KW-1185">Reference proteome</keyword>
<protein>
    <submittedName>
        <fullName evidence="1">Uncharacterized protein</fullName>
    </submittedName>
</protein>
<accession>A0ABT3GGE5</accession>
<comment type="caution">
    <text evidence="1">The sequence shown here is derived from an EMBL/GenBank/DDBJ whole genome shotgun (WGS) entry which is preliminary data.</text>
</comment>
<dbReference type="Proteomes" id="UP001320876">
    <property type="component" value="Unassembled WGS sequence"/>
</dbReference>
<organism evidence="1 2">
    <name type="scientific">Luteolibacter arcticus</name>
    <dbReference type="NCBI Taxonomy" id="1581411"/>
    <lineage>
        <taxon>Bacteria</taxon>
        <taxon>Pseudomonadati</taxon>
        <taxon>Verrucomicrobiota</taxon>
        <taxon>Verrucomicrobiia</taxon>
        <taxon>Verrucomicrobiales</taxon>
        <taxon>Verrucomicrobiaceae</taxon>
        <taxon>Luteolibacter</taxon>
    </lineage>
</organism>
<proteinExistence type="predicted"/>
<dbReference type="EMBL" id="JAPDDT010000003">
    <property type="protein sequence ID" value="MCW1922692.1"/>
    <property type="molecule type" value="Genomic_DNA"/>
</dbReference>
<dbReference type="RefSeq" id="WP_264486800.1">
    <property type="nucleotide sequence ID" value="NZ_JAPDDT010000003.1"/>
</dbReference>
<name>A0ABT3GGE5_9BACT</name>
<gene>
    <name evidence="1" type="ORF">OKA05_09015</name>
</gene>
<evidence type="ECO:0000313" key="2">
    <source>
        <dbReference type="Proteomes" id="UP001320876"/>
    </source>
</evidence>